<accession>A0ABT4R1I7</accession>
<proteinExistence type="predicted"/>
<evidence type="ECO:0000313" key="1">
    <source>
        <dbReference type="EMBL" id="MCZ8547710.1"/>
    </source>
</evidence>
<keyword evidence="2" id="KW-1185">Reference proteome</keyword>
<dbReference type="Proteomes" id="UP001152178">
    <property type="component" value="Unassembled WGS sequence"/>
</dbReference>
<reference evidence="1" key="1">
    <citation type="submission" date="2022-11" db="EMBL/GenBank/DDBJ databases">
        <authorList>
            <person name="Coimbra C."/>
        </authorList>
    </citation>
    <scope>NUCLEOTIDE SEQUENCE</scope>
    <source>
        <strain evidence="1">Jales19</strain>
    </source>
</reference>
<protein>
    <submittedName>
        <fullName evidence="1">Uncharacterized protein</fullName>
    </submittedName>
</protein>
<dbReference type="RefSeq" id="WP_269907985.1">
    <property type="nucleotide sequence ID" value="NZ_JAPFQA010000017.1"/>
</dbReference>
<name>A0ABT4R1I7_9HYPH</name>
<evidence type="ECO:0000313" key="2">
    <source>
        <dbReference type="Proteomes" id="UP001152178"/>
    </source>
</evidence>
<organism evidence="1 2">
    <name type="scientific">Mesorhizobium qingshengii</name>
    <dbReference type="NCBI Taxonomy" id="1165689"/>
    <lineage>
        <taxon>Bacteria</taxon>
        <taxon>Pseudomonadati</taxon>
        <taxon>Pseudomonadota</taxon>
        <taxon>Alphaproteobacteria</taxon>
        <taxon>Hyphomicrobiales</taxon>
        <taxon>Phyllobacteriaceae</taxon>
        <taxon>Mesorhizobium</taxon>
    </lineage>
</organism>
<comment type="caution">
    <text evidence="1">The sequence shown here is derived from an EMBL/GenBank/DDBJ whole genome shotgun (WGS) entry which is preliminary data.</text>
</comment>
<sequence length="71" mass="8181">MIIVKKPLRDEELYFVFAEENCVAFFYLLRSLGDKQVWAVSGKQKPLAANTDDFASYDDALNFIIAHLPRQ</sequence>
<dbReference type="EMBL" id="JAPFQA010000017">
    <property type="protein sequence ID" value="MCZ8547710.1"/>
    <property type="molecule type" value="Genomic_DNA"/>
</dbReference>
<gene>
    <name evidence="1" type="ORF">OOJ09_26285</name>
</gene>